<accession>A0AA39PJP4</accession>
<proteinExistence type="predicted"/>
<feature type="domain" description="F-box" evidence="1">
    <location>
        <begin position="100"/>
        <end position="153"/>
    </location>
</feature>
<reference evidence="2" key="1">
    <citation type="submission" date="2023-06" db="EMBL/GenBank/DDBJ databases">
        <authorList>
            <consortium name="Lawrence Berkeley National Laboratory"/>
            <person name="Ahrendt S."/>
            <person name="Sahu N."/>
            <person name="Indic B."/>
            <person name="Wong-Bajracharya J."/>
            <person name="Merenyi Z."/>
            <person name="Ke H.-M."/>
            <person name="Monk M."/>
            <person name="Kocsube S."/>
            <person name="Drula E."/>
            <person name="Lipzen A."/>
            <person name="Balint B."/>
            <person name="Henrissat B."/>
            <person name="Andreopoulos B."/>
            <person name="Martin F.M."/>
            <person name="Harder C.B."/>
            <person name="Rigling D."/>
            <person name="Ford K.L."/>
            <person name="Foster G.D."/>
            <person name="Pangilinan J."/>
            <person name="Papanicolaou A."/>
            <person name="Barry K."/>
            <person name="LaButti K."/>
            <person name="Viragh M."/>
            <person name="Koriabine M."/>
            <person name="Yan M."/>
            <person name="Riley R."/>
            <person name="Champramary S."/>
            <person name="Plett K.L."/>
            <person name="Tsai I.J."/>
            <person name="Slot J."/>
            <person name="Sipos G."/>
            <person name="Plett J."/>
            <person name="Nagy L.G."/>
            <person name="Grigoriev I.V."/>
        </authorList>
    </citation>
    <scope>NUCLEOTIDE SEQUENCE</scope>
    <source>
        <strain evidence="2">HWK02</strain>
    </source>
</reference>
<protein>
    <recommendedName>
        <fullName evidence="1">F-box domain-containing protein</fullName>
    </recommendedName>
</protein>
<evidence type="ECO:0000313" key="3">
    <source>
        <dbReference type="Proteomes" id="UP001175228"/>
    </source>
</evidence>
<evidence type="ECO:0000313" key="2">
    <source>
        <dbReference type="EMBL" id="KAK0485537.1"/>
    </source>
</evidence>
<dbReference type="Gene3D" id="1.20.1280.50">
    <property type="match status" value="1"/>
</dbReference>
<keyword evidence="3" id="KW-1185">Reference proteome</keyword>
<dbReference type="EMBL" id="JAUEPU010000050">
    <property type="protein sequence ID" value="KAK0485537.1"/>
    <property type="molecule type" value="Genomic_DNA"/>
</dbReference>
<dbReference type="InterPro" id="IPR036047">
    <property type="entry name" value="F-box-like_dom_sf"/>
</dbReference>
<evidence type="ECO:0000259" key="1">
    <source>
        <dbReference type="Pfam" id="PF12937"/>
    </source>
</evidence>
<dbReference type="SUPFAM" id="SSF81383">
    <property type="entry name" value="F-box domain"/>
    <property type="match status" value="1"/>
</dbReference>
<dbReference type="Proteomes" id="UP001175228">
    <property type="component" value="Unassembled WGS sequence"/>
</dbReference>
<feature type="non-terminal residue" evidence="2">
    <location>
        <position position="462"/>
    </location>
</feature>
<sequence length="462" mass="52559">MAYISTKKSDFDIRLAHLLPHYCHAPPDARIIELLQTNAPPTPIERNSLEATLSETPDRVAELDSLILSTRSLLHYLTKDRNKALENQTNAKRILSPCRRLPTELLTEIFIRCSPLCGPPLDPRALPWTLSQVCRKWRAVAIATHELWSTIYLPFLDDQFLDESRMYEVACMLSVVLDRARPHDLEVIIWLKNDTYTHPVFPVLISSVRYWKSLDITGESVDLGFLSPCRGHFDRLETAVVDGHHRWGSQAIDVFSMAPRLRSFEMSINAPFLLPVNVVELFDYSPFDADTHATLHNLVNIKHLTILCSSYSSGLPRICLPRVSELELRTDRQAVDAPFLTYNQFDLPSLTHLKICTLTNLRCFTIEDCPNINPILGALSIRPGRNIMFPKMSKLDIECGSGDVLDMRVLVELVQSQRDQGALREFKITWQQGLVNDDADIRSRWQQLCVPGGEIQIPALIE</sequence>
<name>A0AA39PJP4_9AGAR</name>
<organism evidence="2 3">
    <name type="scientific">Armillaria luteobubalina</name>
    <dbReference type="NCBI Taxonomy" id="153913"/>
    <lineage>
        <taxon>Eukaryota</taxon>
        <taxon>Fungi</taxon>
        <taxon>Dikarya</taxon>
        <taxon>Basidiomycota</taxon>
        <taxon>Agaricomycotina</taxon>
        <taxon>Agaricomycetes</taxon>
        <taxon>Agaricomycetidae</taxon>
        <taxon>Agaricales</taxon>
        <taxon>Marasmiineae</taxon>
        <taxon>Physalacriaceae</taxon>
        <taxon>Armillaria</taxon>
    </lineage>
</organism>
<dbReference type="InterPro" id="IPR001810">
    <property type="entry name" value="F-box_dom"/>
</dbReference>
<gene>
    <name evidence="2" type="ORF">EDD18DRAFT_1195905</name>
</gene>
<dbReference type="AlphaFoldDB" id="A0AA39PJP4"/>
<dbReference type="Pfam" id="PF12937">
    <property type="entry name" value="F-box-like"/>
    <property type="match status" value="1"/>
</dbReference>
<comment type="caution">
    <text evidence="2">The sequence shown here is derived from an EMBL/GenBank/DDBJ whole genome shotgun (WGS) entry which is preliminary data.</text>
</comment>